<dbReference type="SUPFAM" id="SSF143011">
    <property type="entry name" value="RelE-like"/>
    <property type="match status" value="1"/>
</dbReference>
<dbReference type="InterPro" id="IPR007711">
    <property type="entry name" value="HigB-1"/>
</dbReference>
<dbReference type="PANTHER" id="PTHR40266:SF2">
    <property type="entry name" value="TOXIN HIGB-1"/>
    <property type="match status" value="1"/>
</dbReference>
<organism evidence="1">
    <name type="scientific">marine sediment metagenome</name>
    <dbReference type="NCBI Taxonomy" id="412755"/>
    <lineage>
        <taxon>unclassified sequences</taxon>
        <taxon>metagenomes</taxon>
        <taxon>ecological metagenomes</taxon>
    </lineage>
</organism>
<comment type="caution">
    <text evidence="1">The sequence shown here is derived from an EMBL/GenBank/DDBJ whole genome shotgun (WGS) entry which is preliminary data.</text>
</comment>
<evidence type="ECO:0000313" key="1">
    <source>
        <dbReference type="EMBL" id="KKN89864.1"/>
    </source>
</evidence>
<accession>A0A0F9UDY4</accession>
<proteinExistence type="predicted"/>
<sequence>MIANFRPKGLPRFYETGDARGVQADQVRRIRRVLFALDHATSPETFVGLPGMRLHPLKGQLAGFWSVSVSGNWRIVFRFDDSRPVDLDYLDYH</sequence>
<protein>
    <recommendedName>
        <fullName evidence="2">Peptidase</fullName>
    </recommendedName>
</protein>
<reference evidence="1" key="1">
    <citation type="journal article" date="2015" name="Nature">
        <title>Complex archaea that bridge the gap between prokaryotes and eukaryotes.</title>
        <authorList>
            <person name="Spang A."/>
            <person name="Saw J.H."/>
            <person name="Jorgensen S.L."/>
            <person name="Zaremba-Niedzwiedzka K."/>
            <person name="Martijn J."/>
            <person name="Lind A.E."/>
            <person name="van Eijk R."/>
            <person name="Schleper C."/>
            <person name="Guy L."/>
            <person name="Ettema T.J."/>
        </authorList>
    </citation>
    <scope>NUCLEOTIDE SEQUENCE</scope>
</reference>
<gene>
    <name evidence="1" type="ORF">LCGC14_0234290</name>
</gene>
<dbReference type="EMBL" id="LAZR01000115">
    <property type="protein sequence ID" value="KKN89864.1"/>
    <property type="molecule type" value="Genomic_DNA"/>
</dbReference>
<evidence type="ECO:0008006" key="2">
    <source>
        <dbReference type="Google" id="ProtNLM"/>
    </source>
</evidence>
<dbReference type="Pfam" id="PF05015">
    <property type="entry name" value="HigB-like_toxin"/>
    <property type="match status" value="1"/>
</dbReference>
<dbReference type="AlphaFoldDB" id="A0A0F9UDY4"/>
<dbReference type="PANTHER" id="PTHR40266">
    <property type="entry name" value="TOXIN HIGB-1"/>
    <property type="match status" value="1"/>
</dbReference>
<dbReference type="InterPro" id="IPR035093">
    <property type="entry name" value="RelE/ParE_toxin_dom_sf"/>
</dbReference>
<name>A0A0F9UDY4_9ZZZZ</name>
<dbReference type="Gene3D" id="3.30.2310.20">
    <property type="entry name" value="RelE-like"/>
    <property type="match status" value="1"/>
</dbReference>